<reference evidence="5" key="1">
    <citation type="journal article" date="2021" name="Sci. Adv.">
        <title>The American lobster genome reveals insights on longevity, neural, and immune adaptations.</title>
        <authorList>
            <person name="Polinski J.M."/>
            <person name="Zimin A.V."/>
            <person name="Clark K.F."/>
            <person name="Kohn A.B."/>
            <person name="Sadowski N."/>
            <person name="Timp W."/>
            <person name="Ptitsyn A."/>
            <person name="Khanna P."/>
            <person name="Romanova D.Y."/>
            <person name="Williams P."/>
            <person name="Greenwood S.J."/>
            <person name="Moroz L.L."/>
            <person name="Walt D.R."/>
            <person name="Bodnar A.G."/>
        </authorList>
    </citation>
    <scope>NUCLEOTIDE SEQUENCE</scope>
    <source>
        <strain evidence="5">GMGI-L3</strain>
    </source>
</reference>
<feature type="compositionally biased region" description="Polar residues" evidence="2">
    <location>
        <begin position="260"/>
        <end position="272"/>
    </location>
</feature>
<keyword evidence="3" id="KW-0472">Membrane</keyword>
<dbReference type="EMBL" id="JAHLQT010028808">
    <property type="protein sequence ID" value="KAG7161782.1"/>
    <property type="molecule type" value="Genomic_DNA"/>
</dbReference>
<keyword evidence="1" id="KW-0175">Coiled coil</keyword>
<protein>
    <submittedName>
        <fullName evidence="5">Diacylglycerol O-acyltransferase tgs1-like</fullName>
    </submittedName>
</protein>
<gene>
    <name evidence="5" type="primary">Tgs1-L</name>
    <name evidence="5" type="ORF">Hamer_G007427</name>
</gene>
<dbReference type="Pfam" id="PF06974">
    <property type="entry name" value="WS_DGAT_C"/>
    <property type="match status" value="1"/>
</dbReference>
<evidence type="ECO:0000313" key="5">
    <source>
        <dbReference type="EMBL" id="KAG7161782.1"/>
    </source>
</evidence>
<comment type="caution">
    <text evidence="5">The sequence shown here is derived from an EMBL/GenBank/DDBJ whole genome shotgun (WGS) entry which is preliminary data.</text>
</comment>
<dbReference type="GO" id="GO:0008374">
    <property type="term" value="F:O-acyltransferase activity"/>
    <property type="evidence" value="ECO:0007669"/>
    <property type="project" value="InterPro"/>
</dbReference>
<evidence type="ECO:0000256" key="1">
    <source>
        <dbReference type="SAM" id="Coils"/>
    </source>
</evidence>
<feature type="coiled-coil region" evidence="1">
    <location>
        <begin position="560"/>
        <end position="587"/>
    </location>
</feature>
<dbReference type="PANTHER" id="PTHR31650">
    <property type="entry name" value="O-ACYLTRANSFERASE (WSD1-LIKE) FAMILY PROTEIN"/>
    <property type="match status" value="1"/>
</dbReference>
<keyword evidence="3" id="KW-1133">Transmembrane helix</keyword>
<keyword evidence="3" id="KW-0812">Transmembrane</keyword>
<dbReference type="PANTHER" id="PTHR31650:SF1">
    <property type="entry name" value="WAX ESTER SYNTHASE_DIACYLGLYCEROL ACYLTRANSFERASE 4-RELATED"/>
    <property type="match status" value="1"/>
</dbReference>
<evidence type="ECO:0000259" key="4">
    <source>
        <dbReference type="Pfam" id="PF06974"/>
    </source>
</evidence>
<sequence>MSSIVHPLEQRIYSWFIANISRPANGTIYPAQEPLQNGWLQGLGSADISFNLPLQDVSLGVLALLALQTGVHRSGKLFPSVTLLQGKWNLRAYDFIVINLLKTILGFALLLVSLPLALPVICVFWVASSVTKLIYTLEFGSSVTKAEGMDSVWGVESKESRPFITINLLLSGAPDLDKIYRHIRTNILDKSDEQGNYCYKKFRQIFSQTYGYYSWKDVEDFNIETHVRMINLRKFYSDLDSQNTYNESENTCHQSEDVHSSSPCDTANSGPGTRSMETDELVHRYNVIIRLHHAIGDGVSLVRLCVEALVDTPLSPPTVEPRPTNLFLRAVMMVCSALVLPLGLLQVVVNFDHNALHGHHLSGRKVMTASRGLPLLVLKQVKLAAQATVNDVLLSCLAASLSRHFSRRSEEVNQVTAVVPVSFHDLRAPLTLTNRFSVATVKLPSAQTHTPIARLAATKSLMDGMKRDPTLGSVFWVVRAVSEVLPAPVAQLLLSGRGVTVAASNVPGPQQEISVWGDKVEDMLFWIPNRAPVGVGVSFASYMGVVKVGLNVDTALVHSRDEAQKLLEDMEEELYRLHHRLVLARQE</sequence>
<name>A0A8J5MSE1_HOMAM</name>
<feature type="transmembrane region" description="Helical" evidence="3">
    <location>
        <begin position="326"/>
        <end position="349"/>
    </location>
</feature>
<evidence type="ECO:0000313" key="6">
    <source>
        <dbReference type="Proteomes" id="UP000747542"/>
    </source>
</evidence>
<proteinExistence type="predicted"/>
<dbReference type="GO" id="GO:0005886">
    <property type="term" value="C:plasma membrane"/>
    <property type="evidence" value="ECO:0007669"/>
    <property type="project" value="TreeGrafter"/>
</dbReference>
<evidence type="ECO:0000256" key="3">
    <source>
        <dbReference type="SAM" id="Phobius"/>
    </source>
</evidence>
<feature type="region of interest" description="Disordered" evidence="2">
    <location>
        <begin position="246"/>
        <end position="276"/>
    </location>
</feature>
<accession>A0A8J5MSE1</accession>
<dbReference type="InterPro" id="IPR045034">
    <property type="entry name" value="O-acyltransferase_WSD1-like"/>
</dbReference>
<dbReference type="AlphaFoldDB" id="A0A8J5MSE1"/>
<organism evidence="5 6">
    <name type="scientific">Homarus americanus</name>
    <name type="common">American lobster</name>
    <dbReference type="NCBI Taxonomy" id="6706"/>
    <lineage>
        <taxon>Eukaryota</taxon>
        <taxon>Metazoa</taxon>
        <taxon>Ecdysozoa</taxon>
        <taxon>Arthropoda</taxon>
        <taxon>Crustacea</taxon>
        <taxon>Multicrustacea</taxon>
        <taxon>Malacostraca</taxon>
        <taxon>Eumalacostraca</taxon>
        <taxon>Eucarida</taxon>
        <taxon>Decapoda</taxon>
        <taxon>Pleocyemata</taxon>
        <taxon>Astacidea</taxon>
        <taxon>Nephropoidea</taxon>
        <taxon>Nephropidae</taxon>
        <taxon>Homarus</taxon>
    </lineage>
</organism>
<dbReference type="GO" id="GO:0019432">
    <property type="term" value="P:triglyceride biosynthetic process"/>
    <property type="evidence" value="ECO:0007669"/>
    <property type="project" value="TreeGrafter"/>
</dbReference>
<keyword evidence="6" id="KW-1185">Reference proteome</keyword>
<dbReference type="InterPro" id="IPR009721">
    <property type="entry name" value="O-acyltransferase_WSD1_C"/>
</dbReference>
<evidence type="ECO:0000256" key="2">
    <source>
        <dbReference type="SAM" id="MobiDB-lite"/>
    </source>
</evidence>
<dbReference type="Proteomes" id="UP000747542">
    <property type="component" value="Unassembled WGS sequence"/>
</dbReference>
<feature type="domain" description="O-acyltransferase WSD1 C-terminal" evidence="4">
    <location>
        <begin position="434"/>
        <end position="577"/>
    </location>
</feature>